<keyword evidence="5 8" id="KW-0812">Transmembrane</keyword>
<reference evidence="11" key="1">
    <citation type="submission" date="2017-05" db="EMBL/GenBank/DDBJ databases">
        <title>Complete and WGS of Bordetella genogroups.</title>
        <authorList>
            <person name="Spilker T."/>
            <person name="Lipuma J."/>
        </authorList>
    </citation>
    <scope>NUCLEOTIDE SEQUENCE [LARGE SCALE GENOMIC DNA]</scope>
    <source>
        <strain evidence="11">AU6712</strain>
    </source>
</reference>
<dbReference type="SUPFAM" id="SSF82866">
    <property type="entry name" value="Multidrug efflux transporter AcrB transmembrane domain"/>
    <property type="match status" value="2"/>
</dbReference>
<dbReference type="SUPFAM" id="SSF82714">
    <property type="entry name" value="Multidrug efflux transporter AcrB TolC docking domain, DN and DC subdomains"/>
    <property type="match status" value="2"/>
</dbReference>
<accession>A0A261VUU4</accession>
<dbReference type="GO" id="GO:0042910">
    <property type="term" value="F:xenobiotic transmembrane transporter activity"/>
    <property type="evidence" value="ECO:0007669"/>
    <property type="project" value="TreeGrafter"/>
</dbReference>
<dbReference type="Pfam" id="PF00873">
    <property type="entry name" value="ACR_tran"/>
    <property type="match status" value="1"/>
</dbReference>
<feature type="transmembrane region" description="Helical" evidence="8">
    <location>
        <begin position="359"/>
        <end position="380"/>
    </location>
</feature>
<feature type="transmembrane region" description="Helical" evidence="8">
    <location>
        <begin position="977"/>
        <end position="1003"/>
    </location>
</feature>
<keyword evidence="2" id="KW-0813">Transport</keyword>
<feature type="transmembrane region" description="Helical" evidence="8">
    <location>
        <begin position="462"/>
        <end position="489"/>
    </location>
</feature>
<dbReference type="PANTHER" id="PTHR32063">
    <property type="match status" value="1"/>
</dbReference>
<dbReference type="PANTHER" id="PTHR32063:SF14">
    <property type="entry name" value="BLL4319 PROTEIN"/>
    <property type="match status" value="1"/>
</dbReference>
<dbReference type="InterPro" id="IPR027463">
    <property type="entry name" value="AcrB_DN_DC_subdom"/>
</dbReference>
<keyword evidence="7 8" id="KW-0472">Membrane</keyword>
<name>A0A261VUU4_9BORD</name>
<feature type="transmembrane region" description="Helical" evidence="8">
    <location>
        <begin position="386"/>
        <end position="410"/>
    </location>
</feature>
<keyword evidence="6 8" id="KW-1133">Transmembrane helix</keyword>
<evidence type="ECO:0000256" key="5">
    <source>
        <dbReference type="ARBA" id="ARBA00022692"/>
    </source>
</evidence>
<evidence type="ECO:0000256" key="6">
    <source>
        <dbReference type="ARBA" id="ARBA00022989"/>
    </source>
</evidence>
<evidence type="ECO:0000256" key="8">
    <source>
        <dbReference type="SAM" id="Phobius"/>
    </source>
</evidence>
<dbReference type="Gene3D" id="3.30.70.1440">
    <property type="entry name" value="Multidrug efflux transporter AcrB pore domain"/>
    <property type="match status" value="1"/>
</dbReference>
<dbReference type="Gene3D" id="3.30.70.1430">
    <property type="entry name" value="Multidrug efflux transporter AcrB pore domain"/>
    <property type="match status" value="2"/>
</dbReference>
<dbReference type="Proteomes" id="UP000216429">
    <property type="component" value="Unassembled WGS sequence"/>
</dbReference>
<dbReference type="AlphaFoldDB" id="A0A261VUU4"/>
<dbReference type="SUPFAM" id="SSF82693">
    <property type="entry name" value="Multidrug efflux transporter AcrB pore domain, PN1, PN2, PC1 and PC2 subdomains"/>
    <property type="match status" value="3"/>
</dbReference>
<evidence type="ECO:0000256" key="1">
    <source>
        <dbReference type="ARBA" id="ARBA00004429"/>
    </source>
</evidence>
<feature type="transmembrane region" description="Helical" evidence="8">
    <location>
        <begin position="848"/>
        <end position="867"/>
    </location>
</feature>
<dbReference type="OrthoDB" id="9757904at2"/>
<dbReference type="InterPro" id="IPR001036">
    <property type="entry name" value="Acrflvin-R"/>
</dbReference>
<feature type="transmembrane region" description="Helical" evidence="8">
    <location>
        <begin position="333"/>
        <end position="352"/>
    </location>
</feature>
<feature type="transmembrane region" description="Helical" evidence="8">
    <location>
        <begin position="521"/>
        <end position="542"/>
    </location>
</feature>
<sequence length="1022" mass="111901">MVISEICIRRPVFASVLSLIIILVGLISYSRLTVREYPKIDEPIVSVDTTYKGASPEVIESQVTKPLEDQLAGIEGVDVMTSRSRSERSLINIKFNLSRSPDAAAAEVRDKVSRARRFLPDEIDEPIIGKVEADSQPIIYIAVESGPYSAIQTSDYINRYIKTRLSVLPGAAEVRVFGERLPSMRIYVDRDKLAGYNLTVQDVEAALRSQNVEIPAGRIESRAREFSVVSSTDLQTIPQFENIIIANVKGYPVRLRDVARVQIDAANDRVLSRFNGKNAINIGITRQSTANPLELSAAARQEVERLNESLPAGMKLSISYDTSVFIERSIDSVYHTIIEAIVLVVLVIFFFLRNLRASLVPIVTIPVSLIGACAIMYMFGFSINTLTLLAMVLAIGLVVDDAIVVLENIFRHIENGMPRRQAAIQGSREIGFAVVAMTMTLVTVYAPLAFATGRTGRLFIEFALTLAAAVLVSGFVALTLTPMMCSLLLRHQTSHNRAYNLIEGWLDALGRGYRRSLAWSLAHRGVVIAIGLVVALASGVLFKVVKSELTPIEDRGVIFGIVTSPEGATLGYTLDNMLAIEKFYETIPEASVSQTTVGFPTVTDGTAILRLKPWEERTRRQQDITRELQPKFSSLPGVRAFPTNPPSLGQSARSKPVEFIIMSQAPYPELAKLVGRFLDGLRDYPGLQNLDTDLRLNTPELRVHVDRDKMSDVGASVDVVGRTLESMLGGRQVTRYKDEGEQYDVIVQVTPRDRATPTDISGIYVRARDGSMVQLDNLLAVREGVSPQSLNHFNRLRAVKVDASVAPGYALGEVLDHMHEVAREVLPHTVVTDLDGQSREFRDSSGSIYLVFAMALAFIYLVLAAQFESWRNPFIIMLSVPLSMTGALLALWLTGGTLSIYSQIGLITLVGLITKHGILIVEFANQLREEGHDVMHAVVEASVLRLRPILMTTGAMVLGTVPLALANGAGAESRQQIGWVLVGGLSLGTLLTLFVVPVAYSLIVSTRPAPEGKPAASSPVSE</sequence>
<proteinExistence type="predicted"/>
<gene>
    <name evidence="10" type="ORF">CAL22_03145</name>
</gene>
<evidence type="ECO:0000256" key="2">
    <source>
        <dbReference type="ARBA" id="ARBA00022448"/>
    </source>
</evidence>
<comment type="caution">
    <text evidence="10">The sequence shown here is derived from an EMBL/GenBank/DDBJ whole genome shotgun (WGS) entry which is preliminary data.</text>
</comment>
<evidence type="ECO:0000259" key="9">
    <source>
        <dbReference type="PROSITE" id="PS50156"/>
    </source>
</evidence>
<feature type="transmembrane region" description="Helical" evidence="8">
    <location>
        <begin position="874"/>
        <end position="894"/>
    </location>
</feature>
<dbReference type="GO" id="GO:0005886">
    <property type="term" value="C:plasma membrane"/>
    <property type="evidence" value="ECO:0007669"/>
    <property type="project" value="UniProtKB-SubCell"/>
</dbReference>
<keyword evidence="4" id="KW-0997">Cell inner membrane</keyword>
<evidence type="ECO:0000256" key="3">
    <source>
        <dbReference type="ARBA" id="ARBA00022475"/>
    </source>
</evidence>
<evidence type="ECO:0000313" key="10">
    <source>
        <dbReference type="EMBL" id="OZI77551.1"/>
    </source>
</evidence>
<dbReference type="RefSeq" id="WP_094810271.1">
    <property type="nucleotide sequence ID" value="NZ_NEVU01000001.1"/>
</dbReference>
<feature type="transmembrane region" description="Helical" evidence="8">
    <location>
        <begin position="12"/>
        <end position="30"/>
    </location>
</feature>
<organism evidence="10 11">
    <name type="scientific">Bordetella genomosp. 12</name>
    <dbReference type="NCBI Taxonomy" id="463035"/>
    <lineage>
        <taxon>Bacteria</taxon>
        <taxon>Pseudomonadati</taxon>
        <taxon>Pseudomonadota</taxon>
        <taxon>Betaproteobacteria</taxon>
        <taxon>Burkholderiales</taxon>
        <taxon>Alcaligenaceae</taxon>
        <taxon>Bordetella</taxon>
    </lineage>
</organism>
<evidence type="ECO:0000313" key="11">
    <source>
        <dbReference type="Proteomes" id="UP000216429"/>
    </source>
</evidence>
<feature type="transmembrane region" description="Helical" evidence="8">
    <location>
        <begin position="430"/>
        <end position="450"/>
    </location>
</feature>
<comment type="subcellular location">
    <subcellularLocation>
        <location evidence="1">Cell inner membrane</location>
        <topology evidence="1">Multi-pass membrane protein</topology>
    </subcellularLocation>
</comment>
<dbReference type="PRINTS" id="PR00702">
    <property type="entry name" value="ACRIFLAVINRP"/>
</dbReference>
<feature type="transmembrane region" description="Helical" evidence="8">
    <location>
        <begin position="946"/>
        <end position="965"/>
    </location>
</feature>
<feature type="domain" description="SSD" evidence="9">
    <location>
        <begin position="358"/>
        <end position="487"/>
    </location>
</feature>
<dbReference type="InterPro" id="IPR000731">
    <property type="entry name" value="SSD"/>
</dbReference>
<keyword evidence="11" id="KW-1185">Reference proteome</keyword>
<dbReference type="Gene3D" id="3.30.2090.10">
    <property type="entry name" value="Multidrug efflux transporter AcrB TolC docking domain, DN and DC subdomains"/>
    <property type="match status" value="2"/>
</dbReference>
<dbReference type="PROSITE" id="PS50156">
    <property type="entry name" value="SSD"/>
    <property type="match status" value="1"/>
</dbReference>
<dbReference type="Gene3D" id="1.20.1640.10">
    <property type="entry name" value="Multidrug efflux transporter AcrB transmembrane domain"/>
    <property type="match status" value="2"/>
</dbReference>
<keyword evidence="3" id="KW-1003">Cell membrane</keyword>
<dbReference type="EMBL" id="NEVU01000001">
    <property type="protein sequence ID" value="OZI77551.1"/>
    <property type="molecule type" value="Genomic_DNA"/>
</dbReference>
<dbReference type="FunFam" id="1.20.1640.10:FF:000001">
    <property type="entry name" value="Efflux pump membrane transporter"/>
    <property type="match status" value="1"/>
</dbReference>
<protein>
    <submittedName>
        <fullName evidence="10">Multidrug transporter AcrB</fullName>
    </submittedName>
</protein>
<evidence type="ECO:0000256" key="4">
    <source>
        <dbReference type="ARBA" id="ARBA00022519"/>
    </source>
</evidence>
<dbReference type="Gene3D" id="3.30.70.1320">
    <property type="entry name" value="Multidrug efflux transporter AcrB pore domain like"/>
    <property type="match status" value="1"/>
</dbReference>
<evidence type="ECO:0000256" key="7">
    <source>
        <dbReference type="ARBA" id="ARBA00023136"/>
    </source>
</evidence>